<dbReference type="Proteomes" id="UP001202328">
    <property type="component" value="Unassembled WGS sequence"/>
</dbReference>
<sequence length="159" mass="18566">MTENEREQICEKWRTSYQMQRTRVGDATNNQRRAGTSSGNEQISMSTQSFELRRSPRFFQQTQEQQLEQRLIKETAKGKSVTEIEDGQICDERHIAYNRSMISIRNAVRNDREVGTDSDNRRNTKRPLEMDQLLEHRIKDKGKRVRNGSNNDQEAGTSS</sequence>
<feature type="region of interest" description="Disordered" evidence="1">
    <location>
        <begin position="113"/>
        <end position="159"/>
    </location>
</feature>
<proteinExistence type="predicted"/>
<feature type="region of interest" description="Disordered" evidence="1">
    <location>
        <begin position="20"/>
        <end position="44"/>
    </location>
</feature>
<gene>
    <name evidence="2" type="ORF">MKW98_022642</name>
</gene>
<feature type="compositionally biased region" description="Basic and acidic residues" evidence="1">
    <location>
        <begin position="113"/>
        <end position="138"/>
    </location>
</feature>
<reference evidence="2" key="1">
    <citation type="submission" date="2022-04" db="EMBL/GenBank/DDBJ databases">
        <title>A functionally conserved STORR gene fusion in Papaver species that diverged 16.8 million years ago.</title>
        <authorList>
            <person name="Catania T."/>
        </authorList>
    </citation>
    <scope>NUCLEOTIDE SEQUENCE</scope>
    <source>
        <strain evidence="2">S-188037</strain>
    </source>
</reference>
<feature type="compositionally biased region" description="Polar residues" evidence="1">
    <location>
        <begin position="147"/>
        <end position="159"/>
    </location>
</feature>
<keyword evidence="3" id="KW-1185">Reference proteome</keyword>
<comment type="caution">
    <text evidence="2">The sequence shown here is derived from an EMBL/GenBank/DDBJ whole genome shotgun (WGS) entry which is preliminary data.</text>
</comment>
<feature type="non-terminal residue" evidence="2">
    <location>
        <position position="1"/>
    </location>
</feature>
<dbReference type="EMBL" id="JAJJMB010006234">
    <property type="protein sequence ID" value="KAI3935634.1"/>
    <property type="molecule type" value="Genomic_DNA"/>
</dbReference>
<evidence type="ECO:0000256" key="1">
    <source>
        <dbReference type="SAM" id="MobiDB-lite"/>
    </source>
</evidence>
<evidence type="ECO:0000313" key="3">
    <source>
        <dbReference type="Proteomes" id="UP001202328"/>
    </source>
</evidence>
<evidence type="ECO:0000313" key="2">
    <source>
        <dbReference type="EMBL" id="KAI3935634.1"/>
    </source>
</evidence>
<name>A0AAD4T3X6_9MAGN</name>
<organism evidence="2 3">
    <name type="scientific">Papaver atlanticum</name>
    <dbReference type="NCBI Taxonomy" id="357466"/>
    <lineage>
        <taxon>Eukaryota</taxon>
        <taxon>Viridiplantae</taxon>
        <taxon>Streptophyta</taxon>
        <taxon>Embryophyta</taxon>
        <taxon>Tracheophyta</taxon>
        <taxon>Spermatophyta</taxon>
        <taxon>Magnoliopsida</taxon>
        <taxon>Ranunculales</taxon>
        <taxon>Papaveraceae</taxon>
        <taxon>Papaveroideae</taxon>
        <taxon>Papaver</taxon>
    </lineage>
</organism>
<accession>A0AAD4T3X6</accession>
<protein>
    <submittedName>
        <fullName evidence="2">Uncharacterized protein</fullName>
    </submittedName>
</protein>
<dbReference type="AlphaFoldDB" id="A0AAD4T3X6"/>